<feature type="non-terminal residue" evidence="1">
    <location>
        <position position="36"/>
    </location>
</feature>
<name>A0A392VGH3_9FABA</name>
<accession>A0A392VGH3</accession>
<proteinExistence type="predicted"/>
<protein>
    <submittedName>
        <fullName evidence="1">Ycf68 protein</fullName>
    </submittedName>
</protein>
<dbReference type="Proteomes" id="UP000265520">
    <property type="component" value="Unassembled WGS sequence"/>
</dbReference>
<evidence type="ECO:0000313" key="1">
    <source>
        <dbReference type="EMBL" id="MCI86563.1"/>
    </source>
</evidence>
<keyword evidence="2" id="KW-1185">Reference proteome</keyword>
<reference evidence="1 2" key="1">
    <citation type="journal article" date="2018" name="Front. Plant Sci.">
        <title>Red Clover (Trifolium pratense) and Zigzag Clover (T. medium) - A Picture of Genomic Similarities and Differences.</title>
        <authorList>
            <person name="Dluhosova J."/>
            <person name="Istvanek J."/>
            <person name="Nedelnik J."/>
            <person name="Repkova J."/>
        </authorList>
    </citation>
    <scope>NUCLEOTIDE SEQUENCE [LARGE SCALE GENOMIC DNA]</scope>
    <source>
        <strain evidence="2">cv. 10/8</strain>
        <tissue evidence="1">Leaf</tissue>
    </source>
</reference>
<dbReference type="AlphaFoldDB" id="A0A392VGH3"/>
<evidence type="ECO:0000313" key="2">
    <source>
        <dbReference type="Proteomes" id="UP000265520"/>
    </source>
</evidence>
<dbReference type="EMBL" id="LXQA011144144">
    <property type="protein sequence ID" value="MCI86563.1"/>
    <property type="molecule type" value="Genomic_DNA"/>
</dbReference>
<organism evidence="1 2">
    <name type="scientific">Trifolium medium</name>
    <dbReference type="NCBI Taxonomy" id="97028"/>
    <lineage>
        <taxon>Eukaryota</taxon>
        <taxon>Viridiplantae</taxon>
        <taxon>Streptophyta</taxon>
        <taxon>Embryophyta</taxon>
        <taxon>Tracheophyta</taxon>
        <taxon>Spermatophyta</taxon>
        <taxon>Magnoliopsida</taxon>
        <taxon>eudicotyledons</taxon>
        <taxon>Gunneridae</taxon>
        <taxon>Pentapetalae</taxon>
        <taxon>rosids</taxon>
        <taxon>fabids</taxon>
        <taxon>Fabales</taxon>
        <taxon>Fabaceae</taxon>
        <taxon>Papilionoideae</taxon>
        <taxon>50 kb inversion clade</taxon>
        <taxon>NPAAA clade</taxon>
        <taxon>Hologalegina</taxon>
        <taxon>IRL clade</taxon>
        <taxon>Trifolieae</taxon>
        <taxon>Trifolium</taxon>
    </lineage>
</organism>
<comment type="caution">
    <text evidence="1">The sequence shown here is derived from an EMBL/GenBank/DDBJ whole genome shotgun (WGS) entry which is preliminary data.</text>
</comment>
<sequence>MPRILLKGRSPFGNADTSGLWLSSARAFKCWVIIAL</sequence>